<feature type="domain" description="Catechol dioxygenase N-terminal" evidence="8">
    <location>
        <begin position="35"/>
        <end position="108"/>
    </location>
</feature>
<dbReference type="Pfam" id="PF04444">
    <property type="entry name" value="Dioxygenase_N"/>
    <property type="match status" value="1"/>
</dbReference>
<dbReference type="InterPro" id="IPR039390">
    <property type="entry name" value="1_2-HQD/HQD"/>
</dbReference>
<dbReference type="Pfam" id="PF00775">
    <property type="entry name" value="Dioxygenase_C"/>
    <property type="match status" value="1"/>
</dbReference>
<dbReference type="Gene3D" id="2.60.130.10">
    <property type="entry name" value="Aromatic compound dioxygenase"/>
    <property type="match status" value="1"/>
</dbReference>
<dbReference type="SUPFAM" id="SSF49482">
    <property type="entry name" value="Aromatic compound dioxygenase"/>
    <property type="match status" value="1"/>
</dbReference>
<dbReference type="PANTHER" id="PTHR33711">
    <property type="entry name" value="DIOXYGENASE, PUTATIVE (AFU_ORTHOLOGUE AFUA_2G02910)-RELATED"/>
    <property type="match status" value="1"/>
</dbReference>
<gene>
    <name evidence="9" type="ORF">PENDEC_c014G06900</name>
</gene>
<organism evidence="9 10">
    <name type="scientific">Penicillium decumbens</name>
    <dbReference type="NCBI Taxonomy" id="69771"/>
    <lineage>
        <taxon>Eukaryota</taxon>
        <taxon>Fungi</taxon>
        <taxon>Dikarya</taxon>
        <taxon>Ascomycota</taxon>
        <taxon>Pezizomycotina</taxon>
        <taxon>Eurotiomycetes</taxon>
        <taxon>Eurotiomycetidae</taxon>
        <taxon>Eurotiales</taxon>
        <taxon>Aspergillaceae</taxon>
        <taxon>Penicillium</taxon>
    </lineage>
</organism>
<dbReference type="InterPro" id="IPR015889">
    <property type="entry name" value="Intradiol_dOase_core"/>
</dbReference>
<evidence type="ECO:0000256" key="3">
    <source>
        <dbReference type="ARBA" id="ARBA00022723"/>
    </source>
</evidence>
<dbReference type="GO" id="GO:0018576">
    <property type="term" value="F:catechol 1,2-dioxygenase activity"/>
    <property type="evidence" value="ECO:0007669"/>
    <property type="project" value="InterPro"/>
</dbReference>
<evidence type="ECO:0000256" key="5">
    <source>
        <dbReference type="ARBA" id="ARBA00023002"/>
    </source>
</evidence>
<keyword evidence="3" id="KW-0479">Metal-binding</keyword>
<comment type="similarity">
    <text evidence="2">Belongs to the intradiol ring-cleavage dioxygenase family.</text>
</comment>
<dbReference type="InterPro" id="IPR007535">
    <property type="entry name" value="Catechol_dOase_N"/>
</dbReference>
<evidence type="ECO:0000259" key="8">
    <source>
        <dbReference type="Pfam" id="PF04444"/>
    </source>
</evidence>
<evidence type="ECO:0008006" key="11">
    <source>
        <dbReference type="Google" id="ProtNLM"/>
    </source>
</evidence>
<evidence type="ECO:0000256" key="2">
    <source>
        <dbReference type="ARBA" id="ARBA00007825"/>
    </source>
</evidence>
<evidence type="ECO:0000313" key="9">
    <source>
        <dbReference type="EMBL" id="OQD73680.1"/>
    </source>
</evidence>
<accession>A0A1V6P9I9</accession>
<evidence type="ECO:0000256" key="6">
    <source>
        <dbReference type="ARBA" id="ARBA00023004"/>
    </source>
</evidence>
<evidence type="ECO:0000313" key="10">
    <source>
        <dbReference type="Proteomes" id="UP000191522"/>
    </source>
</evidence>
<evidence type="ECO:0000256" key="1">
    <source>
        <dbReference type="ARBA" id="ARBA00001965"/>
    </source>
</evidence>
<evidence type="ECO:0000259" key="7">
    <source>
        <dbReference type="Pfam" id="PF00775"/>
    </source>
</evidence>
<dbReference type="EMBL" id="MDYL01000014">
    <property type="protein sequence ID" value="OQD73680.1"/>
    <property type="molecule type" value="Genomic_DNA"/>
</dbReference>
<dbReference type="STRING" id="69771.A0A1V6P9I9"/>
<dbReference type="OMA" id="EEWQAGI"/>
<comment type="caution">
    <text evidence="9">The sequence shown here is derived from an EMBL/GenBank/DDBJ whole genome shotgun (WGS) entry which is preliminary data.</text>
</comment>
<dbReference type="Proteomes" id="UP000191522">
    <property type="component" value="Unassembled WGS sequence"/>
</dbReference>
<keyword evidence="6" id="KW-0408">Iron</keyword>
<reference evidence="10" key="1">
    <citation type="journal article" date="2017" name="Nat. Microbiol.">
        <title>Global analysis of biosynthetic gene clusters reveals vast potential of secondary metabolite production in Penicillium species.</title>
        <authorList>
            <person name="Nielsen J.C."/>
            <person name="Grijseels S."/>
            <person name="Prigent S."/>
            <person name="Ji B."/>
            <person name="Dainat J."/>
            <person name="Nielsen K.F."/>
            <person name="Frisvad J.C."/>
            <person name="Workman M."/>
            <person name="Nielsen J."/>
        </authorList>
    </citation>
    <scope>NUCLEOTIDE SEQUENCE [LARGE SCALE GENOMIC DNA]</scope>
    <source>
        <strain evidence="10">IBT 11843</strain>
    </source>
</reference>
<sequence length="335" mass="37568">MSRCDPLATAIPPMKDLTTENITENVHIVNSQCRDPRLRYLHERIVTHLHDFCRETRLSTEEWQAGIQFLTEIGQISDDLRHEMILLSDTLGVSLLVDSINHPRREPATEGTVLGPFHTHDAKEKDNGAVLHSDPDATPLLVICSVKDTEGDPISDVKIDVWEGDSKGFYDVQDPNRTGPDGRGVLHSDKEGRFFFKAIVPVPYPIPMDGPVGGMLRRLGRHPNRPGHVHFMLDKPGYDLLITALYPRGDPYETSDPVFGVKESLIVDLSEVTDPAMASQYNVEMGTPLLTYDFVLLTDQQARDLRKQKAVEEMQKQNRDVVWHNGLPVPATGVQ</sequence>
<protein>
    <recommendedName>
        <fullName evidence="11">Intradiol ring-cleavage dioxygenases domain-containing protein</fullName>
    </recommendedName>
</protein>
<dbReference type="CDD" id="cd03461">
    <property type="entry name" value="1_2-HQD"/>
    <property type="match status" value="1"/>
</dbReference>
<dbReference type="AlphaFoldDB" id="A0A1V6P9I9"/>
<dbReference type="InterPro" id="IPR050770">
    <property type="entry name" value="Intradiol_RC_Dioxygenase"/>
</dbReference>
<comment type="cofactor">
    <cofactor evidence="1">
        <name>Fe(3+)</name>
        <dbReference type="ChEBI" id="CHEBI:29034"/>
    </cofactor>
</comment>
<keyword evidence="4" id="KW-0223">Dioxygenase</keyword>
<dbReference type="PANTHER" id="PTHR33711:SF7">
    <property type="entry name" value="INTRADIOL RING-CLEAVAGE DIOXYGENASES DOMAIN-CONTAINING PROTEIN-RELATED"/>
    <property type="match status" value="1"/>
</dbReference>
<dbReference type="GO" id="GO:0009712">
    <property type="term" value="P:catechol-containing compound metabolic process"/>
    <property type="evidence" value="ECO:0007669"/>
    <property type="project" value="InterPro"/>
</dbReference>
<keyword evidence="10" id="KW-1185">Reference proteome</keyword>
<dbReference type="GO" id="GO:0008199">
    <property type="term" value="F:ferric iron binding"/>
    <property type="evidence" value="ECO:0007669"/>
    <property type="project" value="InterPro"/>
</dbReference>
<name>A0A1V6P9I9_PENDC</name>
<evidence type="ECO:0000256" key="4">
    <source>
        <dbReference type="ARBA" id="ARBA00022964"/>
    </source>
</evidence>
<dbReference type="InterPro" id="IPR000627">
    <property type="entry name" value="Intradiol_dOase_C"/>
</dbReference>
<dbReference type="OrthoDB" id="5238185at2759"/>
<keyword evidence="5" id="KW-0560">Oxidoreductase</keyword>
<proteinExistence type="inferred from homology"/>
<feature type="domain" description="Intradiol ring-cleavage dioxygenases" evidence="7">
    <location>
        <begin position="115"/>
        <end position="295"/>
    </location>
</feature>